<comment type="caution">
    <text evidence="3">The sequence shown here is derived from an EMBL/GenBank/DDBJ whole genome shotgun (WGS) entry which is preliminary data.</text>
</comment>
<feature type="transmembrane region" description="Helical" evidence="1">
    <location>
        <begin position="251"/>
        <end position="268"/>
    </location>
</feature>
<keyword evidence="1" id="KW-0812">Transmembrane</keyword>
<proteinExistence type="predicted"/>
<organism evidence="3 4">
    <name type="scientific">Mycobacterium deserti</name>
    <dbReference type="NCBI Taxonomy" id="2978347"/>
    <lineage>
        <taxon>Bacteria</taxon>
        <taxon>Bacillati</taxon>
        <taxon>Actinomycetota</taxon>
        <taxon>Actinomycetes</taxon>
        <taxon>Mycobacteriales</taxon>
        <taxon>Mycobacteriaceae</taxon>
        <taxon>Mycobacterium</taxon>
    </lineage>
</organism>
<protein>
    <submittedName>
        <fullName evidence="3">DUF4350 domain-containing protein</fullName>
    </submittedName>
</protein>
<reference evidence="4" key="1">
    <citation type="submission" date="2023-07" db="EMBL/GenBank/DDBJ databases">
        <authorList>
            <person name="Deng Y."/>
            <person name="Zhang Y.-Q."/>
        </authorList>
    </citation>
    <scope>NUCLEOTIDE SEQUENCE [LARGE SCALE GENOMIC DNA]</scope>
    <source>
        <strain evidence="4">CPCC 205710</strain>
    </source>
</reference>
<feature type="transmembrane region" description="Helical" evidence="1">
    <location>
        <begin position="21"/>
        <end position="41"/>
    </location>
</feature>
<evidence type="ECO:0000313" key="3">
    <source>
        <dbReference type="EMBL" id="MCT7661719.1"/>
    </source>
</evidence>
<accession>A0ABT2MJM2</accession>
<dbReference type="RefSeq" id="WP_260995750.1">
    <property type="nucleotide sequence ID" value="NZ_JAODWD010000006.1"/>
</dbReference>
<keyword evidence="4" id="KW-1185">Reference proteome</keyword>
<evidence type="ECO:0000259" key="2">
    <source>
        <dbReference type="Pfam" id="PF14258"/>
    </source>
</evidence>
<feature type="domain" description="DUF4350" evidence="2">
    <location>
        <begin position="50"/>
        <end position="218"/>
    </location>
</feature>
<dbReference type="EMBL" id="JAODWD010000006">
    <property type="protein sequence ID" value="MCT7661719.1"/>
    <property type="molecule type" value="Genomic_DNA"/>
</dbReference>
<name>A0ABT2MJM2_9MYCO</name>
<evidence type="ECO:0000313" key="4">
    <source>
        <dbReference type="Proteomes" id="UP001206639"/>
    </source>
</evidence>
<evidence type="ECO:0000256" key="1">
    <source>
        <dbReference type="SAM" id="Phobius"/>
    </source>
</evidence>
<gene>
    <name evidence="3" type="ORF">N4S67_25295</name>
</gene>
<dbReference type="InterPro" id="IPR025646">
    <property type="entry name" value="DUF4350"/>
</dbReference>
<dbReference type="Proteomes" id="UP001206639">
    <property type="component" value="Unassembled WGS sequence"/>
</dbReference>
<keyword evidence="1" id="KW-0472">Membrane</keyword>
<dbReference type="Pfam" id="PF14258">
    <property type="entry name" value="DUF4350"/>
    <property type="match status" value="1"/>
</dbReference>
<keyword evidence="1" id="KW-1133">Transmembrane helix</keyword>
<sequence length="381" mass="41011">MTTTDSAVSPTLAQRWRGARWVVLAIVVIIGVAALTTYLTAPRPGGKMDPTSTSPDGARALMTLLRDQGVEVIEASDVAAVERAARPDTLLVVVQTRHLIADDVLDRLVRAPGDRLIVDPTSRTREKLAARVELDGTIPFGSAEPGCDLRETTRAGGVQLGLSNAYEAVGDLPVTRCYEGALVRYFDGRREITVVGTSAFMANSGLLKQGNAALAMNLAGSKPRMIWYAPQRSEGESSGGATIVDLIPAQVIWIFWQLCLVVVLLALWRGRRMGPLVAEQLPVVVRASETIEGRGRLYRSRRAADRAADALRTAALQRMLPRLGLSHNAAPPTVVQTVAERCGLHPQTVAYTLFGPPPTTDGDLVNLARELDNIERQVAAS</sequence>